<dbReference type="KEGG" id="dal:Dalk_1087"/>
<feature type="transmembrane region" description="Helical" evidence="12">
    <location>
        <begin position="155"/>
        <end position="179"/>
    </location>
</feature>
<name>B8F944_DESAL</name>
<protein>
    <submittedName>
        <fullName evidence="14">OhcC (Membrane-associated cytochrome b)</fullName>
    </submittedName>
</protein>
<keyword evidence="11 12" id="KW-0472">Membrane</keyword>
<evidence type="ECO:0000256" key="2">
    <source>
        <dbReference type="ARBA" id="ARBA00008622"/>
    </source>
</evidence>
<keyword evidence="6 12" id="KW-0812">Transmembrane</keyword>
<dbReference type="PRINTS" id="PR00161">
    <property type="entry name" value="NIHGNASECYTB"/>
</dbReference>
<dbReference type="GO" id="GO:0005506">
    <property type="term" value="F:iron ion binding"/>
    <property type="evidence" value="ECO:0007669"/>
    <property type="project" value="InterPro"/>
</dbReference>
<keyword evidence="10" id="KW-0408">Iron</keyword>
<evidence type="ECO:0000256" key="11">
    <source>
        <dbReference type="ARBA" id="ARBA00023136"/>
    </source>
</evidence>
<evidence type="ECO:0000256" key="8">
    <source>
        <dbReference type="ARBA" id="ARBA00022982"/>
    </source>
</evidence>
<evidence type="ECO:0000256" key="10">
    <source>
        <dbReference type="ARBA" id="ARBA00023004"/>
    </source>
</evidence>
<dbReference type="RefSeq" id="WP_012610228.1">
    <property type="nucleotide sequence ID" value="NC_011768.1"/>
</dbReference>
<dbReference type="InterPro" id="IPR000516">
    <property type="entry name" value="Ni-dep_Hydgase_cyt-B"/>
</dbReference>
<comment type="similarity">
    <text evidence="2">Belongs to the HupC/HyaC/HydC family.</text>
</comment>
<dbReference type="PANTHER" id="PTHR30485:SF1">
    <property type="entry name" value="CYTOCHROME YDHU-RELATED"/>
    <property type="match status" value="1"/>
</dbReference>
<dbReference type="GO" id="GO:0020037">
    <property type="term" value="F:heme binding"/>
    <property type="evidence" value="ECO:0007669"/>
    <property type="project" value="TreeGrafter"/>
</dbReference>
<evidence type="ECO:0000256" key="1">
    <source>
        <dbReference type="ARBA" id="ARBA00004651"/>
    </source>
</evidence>
<dbReference type="eggNOG" id="COG4117">
    <property type="taxonomic scope" value="Bacteria"/>
</dbReference>
<evidence type="ECO:0000256" key="7">
    <source>
        <dbReference type="ARBA" id="ARBA00022723"/>
    </source>
</evidence>
<feature type="transmembrane region" description="Helical" evidence="12">
    <location>
        <begin position="120"/>
        <end position="143"/>
    </location>
</feature>
<dbReference type="Proteomes" id="UP000000739">
    <property type="component" value="Chromosome"/>
</dbReference>
<evidence type="ECO:0000256" key="3">
    <source>
        <dbReference type="ARBA" id="ARBA00022448"/>
    </source>
</evidence>
<accession>B8F944</accession>
<evidence type="ECO:0000259" key="13">
    <source>
        <dbReference type="Pfam" id="PF01292"/>
    </source>
</evidence>
<dbReference type="InterPro" id="IPR011577">
    <property type="entry name" value="Cyt_b561_bac/Ni-Hgenase"/>
</dbReference>
<dbReference type="PANTHER" id="PTHR30485">
    <property type="entry name" value="NI/FE-HYDROGENASE 1 B-TYPE CYTOCHROME SUBUNIT"/>
    <property type="match status" value="1"/>
</dbReference>
<dbReference type="SUPFAM" id="SSF81342">
    <property type="entry name" value="Transmembrane di-heme cytochromes"/>
    <property type="match status" value="1"/>
</dbReference>
<dbReference type="AlphaFoldDB" id="B8F944"/>
<evidence type="ECO:0000313" key="15">
    <source>
        <dbReference type="Proteomes" id="UP000000739"/>
    </source>
</evidence>
<gene>
    <name evidence="14" type="ordered locus">Dalk_1087</name>
</gene>
<dbReference type="Gene3D" id="1.20.950.20">
    <property type="entry name" value="Transmembrane di-heme cytochromes, Chain C"/>
    <property type="match status" value="1"/>
</dbReference>
<evidence type="ECO:0000256" key="9">
    <source>
        <dbReference type="ARBA" id="ARBA00022989"/>
    </source>
</evidence>
<dbReference type="GO" id="GO:0022904">
    <property type="term" value="P:respiratory electron transport chain"/>
    <property type="evidence" value="ECO:0007669"/>
    <property type="project" value="InterPro"/>
</dbReference>
<evidence type="ECO:0000256" key="5">
    <source>
        <dbReference type="ARBA" id="ARBA00022617"/>
    </source>
</evidence>
<feature type="transmembrane region" description="Helical" evidence="12">
    <location>
        <begin position="55"/>
        <end position="72"/>
    </location>
</feature>
<dbReference type="Pfam" id="PF01292">
    <property type="entry name" value="Ni_hydr_CYTB"/>
    <property type="match status" value="1"/>
</dbReference>
<evidence type="ECO:0000256" key="12">
    <source>
        <dbReference type="SAM" id="Phobius"/>
    </source>
</evidence>
<reference evidence="14 15" key="1">
    <citation type="journal article" date="2012" name="Environ. Microbiol.">
        <title>The genome sequence of Desulfatibacillum alkenivorans AK-01: a blueprint for anaerobic alkane oxidation.</title>
        <authorList>
            <person name="Callaghan A.V."/>
            <person name="Morris B.E."/>
            <person name="Pereira I.A."/>
            <person name="McInerney M.J."/>
            <person name="Austin R.N."/>
            <person name="Groves J.T."/>
            <person name="Kukor J.J."/>
            <person name="Suflita J.M."/>
            <person name="Young L.Y."/>
            <person name="Zylstra G.J."/>
            <person name="Wawrik B."/>
        </authorList>
    </citation>
    <scope>NUCLEOTIDE SEQUENCE [LARGE SCALE GENOMIC DNA]</scope>
    <source>
        <strain evidence="14 15">AK-01</strain>
    </source>
</reference>
<keyword evidence="9 12" id="KW-1133">Transmembrane helix</keyword>
<proteinExistence type="inferred from homology"/>
<dbReference type="GO" id="GO:0005886">
    <property type="term" value="C:plasma membrane"/>
    <property type="evidence" value="ECO:0007669"/>
    <property type="project" value="UniProtKB-SubCell"/>
</dbReference>
<dbReference type="EMBL" id="CP001322">
    <property type="protein sequence ID" value="ACL02790.1"/>
    <property type="molecule type" value="Genomic_DNA"/>
</dbReference>
<dbReference type="HOGENOM" id="CLU_097472_1_0_7"/>
<keyword evidence="5" id="KW-0349">Heme</keyword>
<evidence type="ECO:0000256" key="4">
    <source>
        <dbReference type="ARBA" id="ARBA00022475"/>
    </source>
</evidence>
<keyword evidence="3" id="KW-0813">Transport</keyword>
<dbReference type="GO" id="GO:0009055">
    <property type="term" value="F:electron transfer activity"/>
    <property type="evidence" value="ECO:0007669"/>
    <property type="project" value="InterPro"/>
</dbReference>
<keyword evidence="7" id="KW-0479">Metal-binding</keyword>
<sequence length="209" mass="24254">MSQAPMKKIYLYTRFERFWHWAQAVLILFLLFTGLEVHGVYKIFGYEEAVELHNLAAWTWLILYIFIIFWEATTGEWKQYIPTTRKLVTVAMYYSIGIFRGDPHPVPKTERVKHNPLQRLTYLGIALVLVPLQIVTGILYYFYNDWAVLGIHMKLGTLAAVHMFGALMLLAFVIVHVYMTTTGHTIMAHIKAMISGWEEVPDTPDEKEA</sequence>
<keyword evidence="15" id="KW-1185">Reference proteome</keyword>
<dbReference type="InterPro" id="IPR016174">
    <property type="entry name" value="Di-haem_cyt_TM"/>
</dbReference>
<feature type="domain" description="Cytochrome b561 bacterial/Ni-hydrogenase" evidence="13">
    <location>
        <begin position="12"/>
        <end position="196"/>
    </location>
</feature>
<keyword evidence="4" id="KW-1003">Cell membrane</keyword>
<dbReference type="InterPro" id="IPR051542">
    <property type="entry name" value="Hydrogenase_cytochrome"/>
</dbReference>
<keyword evidence="8" id="KW-0249">Electron transport</keyword>
<evidence type="ECO:0000313" key="14">
    <source>
        <dbReference type="EMBL" id="ACL02790.1"/>
    </source>
</evidence>
<comment type="subcellular location">
    <subcellularLocation>
        <location evidence="1">Cell membrane</location>
        <topology evidence="1">Multi-pass membrane protein</topology>
    </subcellularLocation>
</comment>
<evidence type="ECO:0000256" key="6">
    <source>
        <dbReference type="ARBA" id="ARBA00022692"/>
    </source>
</evidence>
<organism evidence="14 15">
    <name type="scientific">Desulfatibacillum aliphaticivorans</name>
    <dbReference type="NCBI Taxonomy" id="218208"/>
    <lineage>
        <taxon>Bacteria</taxon>
        <taxon>Pseudomonadati</taxon>
        <taxon>Thermodesulfobacteriota</taxon>
        <taxon>Desulfobacteria</taxon>
        <taxon>Desulfobacterales</taxon>
        <taxon>Desulfatibacillaceae</taxon>
        <taxon>Desulfatibacillum</taxon>
    </lineage>
</organism>